<keyword evidence="1" id="KW-0812">Transmembrane</keyword>
<protein>
    <submittedName>
        <fullName evidence="2">General secretion pathway protein C</fullName>
    </submittedName>
</protein>
<dbReference type="EMBL" id="CPYI01000009">
    <property type="protein sequence ID" value="CNE87289.1"/>
    <property type="molecule type" value="Genomic_DNA"/>
</dbReference>
<gene>
    <name evidence="2" type="primary">outC_1</name>
    <name evidence="2" type="ORF">ERS008491_02482</name>
</gene>
<dbReference type="Proteomes" id="UP000045824">
    <property type="component" value="Unassembled WGS sequence"/>
</dbReference>
<sequence>MLSFFNLIVITPYKILVNKKKIILEIIIILCFFYQVSVGFNMVMGGVKEQFHYYMKVNGITEKILT</sequence>
<proteinExistence type="predicted"/>
<keyword evidence="1" id="KW-0472">Membrane</keyword>
<evidence type="ECO:0000256" key="1">
    <source>
        <dbReference type="SAM" id="Phobius"/>
    </source>
</evidence>
<evidence type="ECO:0000313" key="2">
    <source>
        <dbReference type="EMBL" id="CNE87289.1"/>
    </source>
</evidence>
<keyword evidence="1" id="KW-1133">Transmembrane helix</keyword>
<dbReference type="AlphaFoldDB" id="A0A0T9LEW9"/>
<evidence type="ECO:0000313" key="3">
    <source>
        <dbReference type="Proteomes" id="UP000045824"/>
    </source>
</evidence>
<feature type="transmembrane region" description="Helical" evidence="1">
    <location>
        <begin position="22"/>
        <end position="44"/>
    </location>
</feature>
<name>A0A0T9LEW9_YERKR</name>
<accession>A0A0T9LEW9</accession>
<reference evidence="2 3" key="1">
    <citation type="submission" date="2015-03" db="EMBL/GenBank/DDBJ databases">
        <authorList>
            <person name="Murphy D."/>
        </authorList>
    </citation>
    <scope>NUCLEOTIDE SEQUENCE [LARGE SCALE GENOMIC DNA]</scope>
    <source>
        <strain evidence="2 3">FCF326</strain>
    </source>
</reference>
<organism evidence="2 3">
    <name type="scientific">Yersinia kristensenii</name>
    <dbReference type="NCBI Taxonomy" id="28152"/>
    <lineage>
        <taxon>Bacteria</taxon>
        <taxon>Pseudomonadati</taxon>
        <taxon>Pseudomonadota</taxon>
        <taxon>Gammaproteobacteria</taxon>
        <taxon>Enterobacterales</taxon>
        <taxon>Yersiniaceae</taxon>
        <taxon>Yersinia</taxon>
    </lineage>
</organism>